<keyword evidence="3" id="KW-1185">Reference proteome</keyword>
<comment type="caution">
    <text evidence="2">The sequence shown here is derived from an EMBL/GenBank/DDBJ whole genome shotgun (WGS) entry which is preliminary data.</text>
</comment>
<keyword evidence="1" id="KW-0472">Membrane</keyword>
<feature type="transmembrane region" description="Helical" evidence="1">
    <location>
        <begin position="38"/>
        <end position="59"/>
    </location>
</feature>
<feature type="transmembrane region" description="Helical" evidence="1">
    <location>
        <begin position="12"/>
        <end position="32"/>
    </location>
</feature>
<keyword evidence="1" id="KW-1133">Transmembrane helix</keyword>
<sequence>MERQEKIFQHVTKYLTIGFILFGLVMTIYNLFYSTPYYIALSAASILFAFIPAVVYKIFRLKPVYSLTFLSDLFCILAFTIGMVFHGYTTLPGFDKFVHTLSGVFFALVGLGLYYLLKPDRTMQKSDGPQAIVFSVSFAMLIAVVWEIFEYAINLVLHNDPQKVLNTGVNDTMLDMIVCLIGALFLAICMYFYYQKGKKEFFMRTFEIFCIKNIQRK</sequence>
<keyword evidence="1" id="KW-0812">Transmembrane</keyword>
<proteinExistence type="predicted"/>
<evidence type="ECO:0000313" key="2">
    <source>
        <dbReference type="EMBL" id="MBC5787651.1"/>
    </source>
</evidence>
<evidence type="ECO:0000256" key="1">
    <source>
        <dbReference type="SAM" id="Phobius"/>
    </source>
</evidence>
<evidence type="ECO:0000313" key="3">
    <source>
        <dbReference type="Proteomes" id="UP000649151"/>
    </source>
</evidence>
<dbReference type="RefSeq" id="WP_069986751.1">
    <property type="nucleotide sequence ID" value="NZ_JACOQK010000001.1"/>
</dbReference>
<dbReference type="EMBL" id="JACOQK010000001">
    <property type="protein sequence ID" value="MBC5787651.1"/>
    <property type="molecule type" value="Genomic_DNA"/>
</dbReference>
<feature type="transmembrane region" description="Helical" evidence="1">
    <location>
        <begin position="173"/>
        <end position="194"/>
    </location>
</feature>
<reference evidence="2 3" key="1">
    <citation type="submission" date="2020-08" db="EMBL/GenBank/DDBJ databases">
        <title>Genome public.</title>
        <authorList>
            <person name="Liu C."/>
            <person name="Sun Q."/>
        </authorList>
    </citation>
    <scope>NUCLEOTIDE SEQUENCE [LARGE SCALE GENOMIC DNA]</scope>
    <source>
        <strain evidence="2 3">NSJ-27</strain>
    </source>
</reference>
<feature type="transmembrane region" description="Helical" evidence="1">
    <location>
        <begin position="129"/>
        <end position="153"/>
    </location>
</feature>
<dbReference type="Proteomes" id="UP000649151">
    <property type="component" value="Unassembled WGS sequence"/>
</dbReference>
<protein>
    <recommendedName>
        <fullName evidence="4">Membrane-spanning protein</fullName>
    </recommendedName>
</protein>
<dbReference type="Pfam" id="PF09997">
    <property type="entry name" value="DUF2238"/>
    <property type="match status" value="1"/>
</dbReference>
<accession>A0ABR7IR70</accession>
<feature type="transmembrane region" description="Helical" evidence="1">
    <location>
        <begin position="97"/>
        <end position="117"/>
    </location>
</feature>
<dbReference type="InterPro" id="IPR014509">
    <property type="entry name" value="YjdF-like"/>
</dbReference>
<evidence type="ECO:0008006" key="4">
    <source>
        <dbReference type="Google" id="ProtNLM"/>
    </source>
</evidence>
<name>A0ABR7IR70_9CLOT</name>
<feature type="transmembrane region" description="Helical" evidence="1">
    <location>
        <begin position="64"/>
        <end position="85"/>
    </location>
</feature>
<gene>
    <name evidence="2" type="ORF">H8Z77_06415</name>
</gene>
<organism evidence="2 3">
    <name type="scientific">Clostridium facile</name>
    <dbReference type="NCBI Taxonomy" id="2763035"/>
    <lineage>
        <taxon>Bacteria</taxon>
        <taxon>Bacillati</taxon>
        <taxon>Bacillota</taxon>
        <taxon>Clostridia</taxon>
        <taxon>Eubacteriales</taxon>
        <taxon>Clostridiaceae</taxon>
        <taxon>Clostridium</taxon>
    </lineage>
</organism>